<evidence type="ECO:0000256" key="1">
    <source>
        <dbReference type="ARBA" id="ARBA00022605"/>
    </source>
</evidence>
<dbReference type="InterPro" id="IPR050249">
    <property type="entry name" value="Pseudomonas-type_ThrB"/>
</dbReference>
<evidence type="ECO:0000256" key="7">
    <source>
        <dbReference type="ARBA" id="ARBA00038240"/>
    </source>
</evidence>
<dbReference type="InterPro" id="IPR002575">
    <property type="entry name" value="Aminoglycoside_PTrfase"/>
</dbReference>
<keyword evidence="5 8" id="KW-0418">Kinase</keyword>
<organism evidence="11 12">
    <name type="scientific">Jezberella montanilacus</name>
    <dbReference type="NCBI Taxonomy" id="323426"/>
    <lineage>
        <taxon>Bacteria</taxon>
        <taxon>Pseudomonadati</taxon>
        <taxon>Pseudomonadota</taxon>
        <taxon>Betaproteobacteria</taxon>
        <taxon>Burkholderiales</taxon>
        <taxon>Alcaligenaceae</taxon>
        <taxon>Jezberella</taxon>
    </lineage>
</organism>
<keyword evidence="1 8" id="KW-0028">Amino-acid biosynthesis</keyword>
<comment type="similarity">
    <text evidence="7 8">Belongs to the pseudomonas-type ThrB family.</text>
</comment>
<dbReference type="PANTHER" id="PTHR21064:SF6">
    <property type="entry name" value="AMINOGLYCOSIDE PHOSPHOTRANSFERASE DOMAIN-CONTAINING PROTEIN"/>
    <property type="match status" value="1"/>
</dbReference>
<comment type="catalytic activity">
    <reaction evidence="8">
        <text>L-homoserine + ATP = O-phospho-L-homoserine + ADP + H(+)</text>
        <dbReference type="Rhea" id="RHEA:13985"/>
        <dbReference type="ChEBI" id="CHEBI:15378"/>
        <dbReference type="ChEBI" id="CHEBI:30616"/>
        <dbReference type="ChEBI" id="CHEBI:57476"/>
        <dbReference type="ChEBI" id="CHEBI:57590"/>
        <dbReference type="ChEBI" id="CHEBI:456216"/>
        <dbReference type="EC" id="2.7.1.39"/>
    </reaction>
</comment>
<dbReference type="AlphaFoldDB" id="A0A2T0XCD6"/>
<dbReference type="CDD" id="cd05153">
    <property type="entry name" value="HomoserineK_II"/>
    <property type="match status" value="1"/>
</dbReference>
<comment type="pathway">
    <text evidence="8">Amino-acid biosynthesis; L-threonine biosynthesis; L-threonine from L-aspartate: step 4/5.</text>
</comment>
<accession>A0A2T0XCD6</accession>
<dbReference type="SUPFAM" id="SSF56112">
    <property type="entry name" value="Protein kinase-like (PK-like)"/>
    <property type="match status" value="1"/>
</dbReference>
<dbReference type="GO" id="GO:0009088">
    <property type="term" value="P:threonine biosynthetic process"/>
    <property type="evidence" value="ECO:0007669"/>
    <property type="project" value="UniProtKB-UniRule"/>
</dbReference>
<dbReference type="Gene3D" id="3.90.1200.10">
    <property type="match status" value="1"/>
</dbReference>
<dbReference type="EC" id="2.7.1.39" evidence="8 9"/>
<dbReference type="Gene3D" id="3.30.200.20">
    <property type="entry name" value="Phosphorylase Kinase, domain 1"/>
    <property type="match status" value="1"/>
</dbReference>
<gene>
    <name evidence="8" type="primary">thrB</name>
    <name evidence="11" type="ORF">BCM14_2839</name>
</gene>
<feature type="domain" description="Aminoglycoside phosphotransferase" evidence="10">
    <location>
        <begin position="65"/>
        <end position="299"/>
    </location>
</feature>
<dbReference type="Pfam" id="PF01636">
    <property type="entry name" value="APH"/>
    <property type="match status" value="1"/>
</dbReference>
<name>A0A2T0XCD6_9BURK</name>
<evidence type="ECO:0000256" key="3">
    <source>
        <dbReference type="ARBA" id="ARBA00022697"/>
    </source>
</evidence>
<evidence type="ECO:0000256" key="5">
    <source>
        <dbReference type="ARBA" id="ARBA00022777"/>
    </source>
</evidence>
<keyword evidence="6 8" id="KW-0067">ATP-binding</keyword>
<dbReference type="PANTHER" id="PTHR21064">
    <property type="entry name" value="AMINOGLYCOSIDE PHOSPHOTRANSFERASE DOMAIN-CONTAINING PROTEIN-RELATED"/>
    <property type="match status" value="1"/>
</dbReference>
<dbReference type="NCBIfam" id="NF003558">
    <property type="entry name" value="PRK05231.1"/>
    <property type="match status" value="1"/>
</dbReference>
<dbReference type="GO" id="GO:0005524">
    <property type="term" value="F:ATP binding"/>
    <property type="evidence" value="ECO:0007669"/>
    <property type="project" value="UniProtKB-KW"/>
</dbReference>
<dbReference type="InterPro" id="IPR011009">
    <property type="entry name" value="Kinase-like_dom_sf"/>
</dbReference>
<evidence type="ECO:0000256" key="2">
    <source>
        <dbReference type="ARBA" id="ARBA00022679"/>
    </source>
</evidence>
<dbReference type="GO" id="GO:0004413">
    <property type="term" value="F:homoserine kinase activity"/>
    <property type="evidence" value="ECO:0007669"/>
    <property type="project" value="UniProtKB-UniRule"/>
</dbReference>
<protein>
    <recommendedName>
        <fullName evidence="8 9">Homoserine kinase</fullName>
        <shortName evidence="8">HK</shortName>
        <shortName evidence="8">HSK</shortName>
        <ecNumber evidence="8 9">2.7.1.39</ecNumber>
    </recommendedName>
</protein>
<evidence type="ECO:0000256" key="6">
    <source>
        <dbReference type="ARBA" id="ARBA00022840"/>
    </source>
</evidence>
<dbReference type="NCBIfam" id="TIGR00938">
    <property type="entry name" value="thrB_alt"/>
    <property type="match status" value="1"/>
</dbReference>
<comment type="caution">
    <text evidence="11">The sequence shown here is derived from an EMBL/GenBank/DDBJ whole genome shotgun (WGS) entry which is preliminary data.</text>
</comment>
<dbReference type="InterPro" id="IPR005280">
    <property type="entry name" value="Homoserine_kinase_II"/>
</dbReference>
<dbReference type="Proteomes" id="UP000238308">
    <property type="component" value="Unassembled WGS sequence"/>
</dbReference>
<evidence type="ECO:0000256" key="9">
    <source>
        <dbReference type="NCBIfam" id="TIGR00938"/>
    </source>
</evidence>
<proteinExistence type="inferred from homology"/>
<dbReference type="UniPathway" id="UPA00050">
    <property type="reaction ID" value="UER00064"/>
</dbReference>
<keyword evidence="3 8" id="KW-0791">Threonine biosynthesis</keyword>
<keyword evidence="2 8" id="KW-0808">Transferase</keyword>
<keyword evidence="12" id="KW-1185">Reference proteome</keyword>
<evidence type="ECO:0000259" key="10">
    <source>
        <dbReference type="Pfam" id="PF01636"/>
    </source>
</evidence>
<evidence type="ECO:0000313" key="12">
    <source>
        <dbReference type="Proteomes" id="UP000238308"/>
    </source>
</evidence>
<sequence length="360" mass="40231">MIIWSELASILAVCVNAQVPPSTLLESVYSYKIICNANMAVFTPVSQQDARTLLADYQLGELVSLEGIAAGIENTNHFLTTTKGEFVLTTFEVLTFKQLPFYIELMHYLAQRKIPVPEPQTRDDGSRISTLCGKPAAIVTKLPGSYTVDPTAKHCAAGAATLAYMHLAAKDFSIQQPNLRGLDWWIKTAPIVQPFLTKDQSILLSVSLAEQQAYAKTAQYSALPEGPAHCDLFRDNVLFAGSQAEPVLGGFIDFYFAGCDKWIFDIAVCVNDWCIERQTGLLIPKLAEAWLEAYNQVRPFTDAERKAWPVMLRAAALRFWLSRLYDFHVPRAAEMLKPHDPTHFERVLFARMNDAIVNLP</sequence>
<dbReference type="HAMAP" id="MF_00301">
    <property type="entry name" value="Homoser_kinase_2"/>
    <property type="match status" value="1"/>
</dbReference>
<evidence type="ECO:0000313" key="11">
    <source>
        <dbReference type="EMBL" id="PRY96598.1"/>
    </source>
</evidence>
<dbReference type="EMBL" id="PVTV01000017">
    <property type="protein sequence ID" value="PRY96598.1"/>
    <property type="molecule type" value="Genomic_DNA"/>
</dbReference>
<reference evidence="11 12" key="1">
    <citation type="submission" date="2018-03" db="EMBL/GenBank/DDBJ databases">
        <title>Genomic Encyclopedia of Type Strains, Phase III (KMG-III): the genomes of soil and plant-associated and newly described type strains.</title>
        <authorList>
            <person name="Whitman W."/>
        </authorList>
    </citation>
    <scope>NUCLEOTIDE SEQUENCE [LARGE SCALE GENOMIC DNA]</scope>
    <source>
        <strain evidence="11 12">MWH-P2sevCIIIb</strain>
    </source>
</reference>
<evidence type="ECO:0000256" key="8">
    <source>
        <dbReference type="HAMAP-Rule" id="MF_00301"/>
    </source>
</evidence>
<keyword evidence="4 8" id="KW-0547">Nucleotide-binding</keyword>
<evidence type="ECO:0000256" key="4">
    <source>
        <dbReference type="ARBA" id="ARBA00022741"/>
    </source>
</evidence>